<dbReference type="KEGG" id="pms:KNP414_05288"/>
<accession>F8FE53</accession>
<dbReference type="HOGENOM" id="CLU_000445_81_3_9"/>
<keyword evidence="5" id="KW-0227">DNA damage</keyword>
<evidence type="ECO:0000313" key="14">
    <source>
        <dbReference type="Proteomes" id="UP000006620"/>
    </source>
</evidence>
<dbReference type="GO" id="GO:0043565">
    <property type="term" value="F:sequence-specific DNA binding"/>
    <property type="evidence" value="ECO:0007669"/>
    <property type="project" value="InterPro"/>
</dbReference>
<dbReference type="GO" id="GO:0008168">
    <property type="term" value="F:methyltransferase activity"/>
    <property type="evidence" value="ECO:0007669"/>
    <property type="project" value="UniProtKB-KW"/>
</dbReference>
<dbReference type="PROSITE" id="PS01124">
    <property type="entry name" value="HTH_ARAC_FAMILY_2"/>
    <property type="match status" value="1"/>
</dbReference>
<dbReference type="PATRIC" id="fig|1036673.3.peg.4898"/>
<dbReference type="GO" id="GO:0003700">
    <property type="term" value="F:DNA-binding transcription factor activity"/>
    <property type="evidence" value="ECO:0007669"/>
    <property type="project" value="InterPro"/>
</dbReference>
<dbReference type="PANTHER" id="PTHR46796">
    <property type="entry name" value="HTH-TYPE TRANSCRIPTIONAL ACTIVATOR RHAS-RELATED"/>
    <property type="match status" value="1"/>
</dbReference>
<dbReference type="AlphaFoldDB" id="F8FE53"/>
<keyword evidence="11" id="KW-0234">DNA repair</keyword>
<evidence type="ECO:0000256" key="1">
    <source>
        <dbReference type="ARBA" id="ARBA00001947"/>
    </source>
</evidence>
<organism evidence="13 14">
    <name type="scientific">Paenibacillus mucilaginosus (strain KNP414)</name>
    <dbReference type="NCBI Taxonomy" id="1036673"/>
    <lineage>
        <taxon>Bacteria</taxon>
        <taxon>Bacillati</taxon>
        <taxon>Bacillota</taxon>
        <taxon>Bacilli</taxon>
        <taxon>Bacillales</taxon>
        <taxon>Paenibacillaceae</taxon>
        <taxon>Paenibacillus</taxon>
    </lineage>
</organism>
<feature type="domain" description="HTH araC/xylS-type" evidence="12">
    <location>
        <begin position="85"/>
        <end position="183"/>
    </location>
</feature>
<comment type="cofactor">
    <cofactor evidence="1">
        <name>Zn(2+)</name>
        <dbReference type="ChEBI" id="CHEBI:29105"/>
    </cofactor>
</comment>
<keyword evidence="9" id="KW-0010">Activator</keyword>
<keyword evidence="10" id="KW-0804">Transcription</keyword>
<reference evidence="14" key="1">
    <citation type="submission" date="2011-06" db="EMBL/GenBank/DDBJ databases">
        <title>Complete genome sequence of Paenibacillus mucilaginosus KNP414.</title>
        <authorList>
            <person name="Wang J."/>
            <person name="Hu S."/>
            <person name="Hu X."/>
            <person name="Zhang B."/>
            <person name="Dong D."/>
            <person name="Zhang S."/>
            <person name="Zhao K."/>
            <person name="Wu D."/>
        </authorList>
    </citation>
    <scope>NUCLEOTIDE SEQUENCE [LARGE SCALE GENOMIC DNA]</scope>
    <source>
        <strain evidence="14">KNP414</strain>
    </source>
</reference>
<dbReference type="RefSeq" id="WP_013918965.1">
    <property type="nucleotide sequence ID" value="NC_015690.1"/>
</dbReference>
<keyword evidence="7" id="KW-0805">Transcription regulation</keyword>
<evidence type="ECO:0000256" key="10">
    <source>
        <dbReference type="ARBA" id="ARBA00023163"/>
    </source>
</evidence>
<evidence type="ECO:0000259" key="12">
    <source>
        <dbReference type="PROSITE" id="PS01124"/>
    </source>
</evidence>
<dbReference type="InterPro" id="IPR018062">
    <property type="entry name" value="HTH_AraC-typ_CS"/>
</dbReference>
<evidence type="ECO:0000256" key="4">
    <source>
        <dbReference type="ARBA" id="ARBA00022723"/>
    </source>
</evidence>
<dbReference type="Gene3D" id="3.40.10.10">
    <property type="entry name" value="DNA Methylphosphotriester Repair Domain"/>
    <property type="match status" value="1"/>
</dbReference>
<dbReference type="InterPro" id="IPR035451">
    <property type="entry name" value="Ada-like_dom_sf"/>
</dbReference>
<dbReference type="Gene3D" id="1.10.10.60">
    <property type="entry name" value="Homeodomain-like"/>
    <property type="match status" value="2"/>
</dbReference>
<dbReference type="InterPro" id="IPR004026">
    <property type="entry name" value="Ada_DNA_repair_Zn-bd"/>
</dbReference>
<evidence type="ECO:0000256" key="2">
    <source>
        <dbReference type="ARBA" id="ARBA00022603"/>
    </source>
</evidence>
<evidence type="ECO:0000256" key="5">
    <source>
        <dbReference type="ARBA" id="ARBA00022763"/>
    </source>
</evidence>
<dbReference type="SUPFAM" id="SSF57884">
    <property type="entry name" value="Ada DNA repair protein, N-terminal domain (N-Ada 10)"/>
    <property type="match status" value="1"/>
</dbReference>
<dbReference type="InterPro" id="IPR018060">
    <property type="entry name" value="HTH_AraC"/>
</dbReference>
<dbReference type="Pfam" id="PF12833">
    <property type="entry name" value="HTH_18"/>
    <property type="match status" value="1"/>
</dbReference>
<keyword evidence="2" id="KW-0489">Methyltransferase</keyword>
<keyword evidence="4" id="KW-0479">Metal-binding</keyword>
<keyword evidence="6" id="KW-0862">Zinc</keyword>
<evidence type="ECO:0000256" key="3">
    <source>
        <dbReference type="ARBA" id="ARBA00022679"/>
    </source>
</evidence>
<evidence type="ECO:0000256" key="7">
    <source>
        <dbReference type="ARBA" id="ARBA00023015"/>
    </source>
</evidence>
<protein>
    <submittedName>
        <fullName evidence="13">AdaA</fullName>
    </submittedName>
</protein>
<dbReference type="GO" id="GO:0008270">
    <property type="term" value="F:zinc ion binding"/>
    <property type="evidence" value="ECO:0007669"/>
    <property type="project" value="InterPro"/>
</dbReference>
<proteinExistence type="predicted"/>
<dbReference type="InterPro" id="IPR009057">
    <property type="entry name" value="Homeodomain-like_sf"/>
</dbReference>
<dbReference type="Pfam" id="PF02805">
    <property type="entry name" value="Ada_Zn_binding"/>
    <property type="match status" value="1"/>
</dbReference>
<dbReference type="InterPro" id="IPR050204">
    <property type="entry name" value="AraC_XylS_family_regulators"/>
</dbReference>
<dbReference type="GO" id="GO:0032259">
    <property type="term" value="P:methylation"/>
    <property type="evidence" value="ECO:0007669"/>
    <property type="project" value="UniProtKB-KW"/>
</dbReference>
<dbReference type="Proteomes" id="UP000006620">
    <property type="component" value="Chromosome"/>
</dbReference>
<dbReference type="PIRSF" id="PIRSF000408">
    <property type="entry name" value="Alkyltransferas_AdaA"/>
    <property type="match status" value="1"/>
</dbReference>
<sequence>MEPELFDRIYETIANKEDTYDGVYYTGVLTTRIVCRPSCRARTPKKENIRLYPSVEAAIQAGFRPCKRCKPEAPGPHGPDRALAAQVDALIAQGYGGQLTLKTLAEQLAVSPFHLQRTYKRVTGHSPAVQLQRVRLQAARELLLDPSVSMAEAGAAIGFRSPSHFAVWFRQETGLSPTEYRERHESGQPKEEQR</sequence>
<dbReference type="PROSITE" id="PS00041">
    <property type="entry name" value="HTH_ARAC_FAMILY_1"/>
    <property type="match status" value="1"/>
</dbReference>
<dbReference type="SUPFAM" id="SSF46689">
    <property type="entry name" value="Homeodomain-like"/>
    <property type="match status" value="2"/>
</dbReference>
<reference evidence="13 14" key="2">
    <citation type="journal article" date="2013" name="Genome Announc.">
        <title>Genome Sequence of Growth-Improving Paenibacillus mucilaginosus Strain KNP414.</title>
        <authorList>
            <person name="Lu J.J."/>
            <person name="Wang J.F."/>
            <person name="Hu X.F."/>
        </authorList>
    </citation>
    <scope>NUCLEOTIDE SEQUENCE [LARGE SCALE GENOMIC DNA]</scope>
    <source>
        <strain evidence="13 14">KNP414</strain>
    </source>
</reference>
<evidence type="ECO:0000256" key="6">
    <source>
        <dbReference type="ARBA" id="ARBA00022833"/>
    </source>
</evidence>
<evidence type="ECO:0000256" key="11">
    <source>
        <dbReference type="ARBA" id="ARBA00023204"/>
    </source>
</evidence>
<keyword evidence="8" id="KW-0238">DNA-binding</keyword>
<name>F8FE53_PAEMK</name>
<dbReference type="InterPro" id="IPR016220">
    <property type="entry name" value="Me-P-triester_DNA_alkyl-Trfase"/>
</dbReference>
<keyword evidence="3" id="KW-0808">Transferase</keyword>
<evidence type="ECO:0000256" key="8">
    <source>
        <dbReference type="ARBA" id="ARBA00023125"/>
    </source>
</evidence>
<dbReference type="GO" id="GO:0006281">
    <property type="term" value="P:DNA repair"/>
    <property type="evidence" value="ECO:0007669"/>
    <property type="project" value="UniProtKB-KW"/>
</dbReference>
<evidence type="ECO:0000256" key="9">
    <source>
        <dbReference type="ARBA" id="ARBA00023159"/>
    </source>
</evidence>
<gene>
    <name evidence="13" type="ordered locus">KNP414_05288</name>
</gene>
<dbReference type="SMART" id="SM00342">
    <property type="entry name" value="HTH_ARAC"/>
    <property type="match status" value="1"/>
</dbReference>
<evidence type="ECO:0000313" key="13">
    <source>
        <dbReference type="EMBL" id="AEI43812.1"/>
    </source>
</evidence>
<dbReference type="EMBL" id="CP002869">
    <property type="protein sequence ID" value="AEI43812.1"/>
    <property type="molecule type" value="Genomic_DNA"/>
</dbReference>